<dbReference type="AlphaFoldDB" id="A0AAU7UFC4"/>
<proteinExistence type="predicted"/>
<protein>
    <submittedName>
        <fullName evidence="1">N-formylglutamate amidohydrolase</fullName>
    </submittedName>
</protein>
<dbReference type="SUPFAM" id="SSF53187">
    <property type="entry name" value="Zn-dependent exopeptidases"/>
    <property type="match status" value="1"/>
</dbReference>
<dbReference type="EMBL" id="CP158299">
    <property type="protein sequence ID" value="XBV86789.1"/>
    <property type="molecule type" value="Genomic_DNA"/>
</dbReference>
<evidence type="ECO:0000313" key="1">
    <source>
        <dbReference type="EMBL" id="XBV86789.1"/>
    </source>
</evidence>
<sequence>MSQDLLILTPHSSGAVPASVLHAMLGDRLWNTAEREALLRRLFLDGDPYTDLIFLVPGARTLNAPWSRFVVDLNRERDDRSDNGVVKRGGFDRQPLYPEAAQPDHQEMEARLRRYWDTFERQVTAELPGARLMIVGHCMAAFGPKLGPDEGRPRPALTLMVGEPDQPTFPPSLVPALQQAAQQAFADVLAGAAVQEVAVGVPWASDTLSLQHSRRSGVPAFGLEVNAGLYLNAQGEPDDAALQGLNAAFRQFAQAALQLL</sequence>
<dbReference type="KEGG" id="dsc:ABOD76_10895"/>
<name>A0AAU7UFC4_9DEIO</name>
<dbReference type="InterPro" id="IPR007709">
    <property type="entry name" value="N-FG_amidohydro"/>
</dbReference>
<gene>
    <name evidence="1" type="ORF">ABOD76_10895</name>
</gene>
<organism evidence="1">
    <name type="scientific">Deinococcus sonorensis KR-87</name>
    <dbReference type="NCBI Taxonomy" id="694439"/>
    <lineage>
        <taxon>Bacteria</taxon>
        <taxon>Thermotogati</taxon>
        <taxon>Deinococcota</taxon>
        <taxon>Deinococci</taxon>
        <taxon>Deinococcales</taxon>
        <taxon>Deinococcaceae</taxon>
        <taxon>Deinococcus</taxon>
    </lineage>
</organism>
<dbReference type="RefSeq" id="WP_350244869.1">
    <property type="nucleotide sequence ID" value="NZ_CP158299.1"/>
</dbReference>
<dbReference type="Pfam" id="PF05013">
    <property type="entry name" value="FGase"/>
    <property type="match status" value="1"/>
</dbReference>
<reference evidence="1" key="1">
    <citation type="submission" date="2024-06" db="EMBL/GenBank/DDBJ databases">
        <title>Draft Genome Sequence of Deinococcus sonorensis Type Strain KR-87, a Biofilm Producing Representative of the Genus Deinococcus.</title>
        <authorList>
            <person name="Boren L.S."/>
            <person name="Grosso R.A."/>
            <person name="Hugenberg-Cox A.N."/>
            <person name="Hill J.T.E."/>
            <person name="Albert C.M."/>
            <person name="Tuohy J.M."/>
        </authorList>
    </citation>
    <scope>NUCLEOTIDE SEQUENCE</scope>
    <source>
        <strain evidence="1">KR-87</strain>
    </source>
</reference>
<accession>A0AAU7UFC4</accession>
<dbReference type="Gene3D" id="3.40.630.40">
    <property type="entry name" value="Zn-dependent exopeptidases"/>
    <property type="match status" value="1"/>
</dbReference>